<keyword evidence="2" id="KW-0040">ANK repeat</keyword>
<dbReference type="PANTHER" id="PTHR46680">
    <property type="entry name" value="NF-KAPPA-B INHIBITOR ALPHA"/>
    <property type="match status" value="1"/>
</dbReference>
<dbReference type="InterPro" id="IPR002110">
    <property type="entry name" value="Ankyrin_rpt"/>
</dbReference>
<evidence type="ECO:0000256" key="1">
    <source>
        <dbReference type="ARBA" id="ARBA00022737"/>
    </source>
</evidence>
<dbReference type="SUPFAM" id="SSF48403">
    <property type="entry name" value="Ankyrin repeat"/>
    <property type="match status" value="1"/>
</dbReference>
<keyword evidence="1" id="KW-0677">Repeat</keyword>
<proteinExistence type="predicted"/>
<dbReference type="InterPro" id="IPR036770">
    <property type="entry name" value="Ankyrin_rpt-contain_sf"/>
</dbReference>
<reference evidence="3" key="1">
    <citation type="submission" date="2021-01" db="EMBL/GenBank/DDBJ databases">
        <authorList>
            <person name="Corre E."/>
            <person name="Pelletier E."/>
            <person name="Niang G."/>
            <person name="Scheremetjew M."/>
            <person name="Finn R."/>
            <person name="Kale V."/>
            <person name="Holt S."/>
            <person name="Cochrane G."/>
            <person name="Meng A."/>
            <person name="Brown T."/>
            <person name="Cohen L."/>
        </authorList>
    </citation>
    <scope>NUCLEOTIDE SEQUENCE</scope>
    <source>
        <strain evidence="3">CCMP826</strain>
    </source>
</reference>
<dbReference type="Gene3D" id="1.25.40.20">
    <property type="entry name" value="Ankyrin repeat-containing domain"/>
    <property type="match status" value="1"/>
</dbReference>
<organism evidence="3">
    <name type="scientific">Helicotheca tamesis</name>
    <dbReference type="NCBI Taxonomy" id="374047"/>
    <lineage>
        <taxon>Eukaryota</taxon>
        <taxon>Sar</taxon>
        <taxon>Stramenopiles</taxon>
        <taxon>Ochrophyta</taxon>
        <taxon>Bacillariophyta</taxon>
        <taxon>Mediophyceae</taxon>
        <taxon>Lithodesmiophycidae</taxon>
        <taxon>Lithodesmiales</taxon>
        <taxon>Lithodesmiaceae</taxon>
        <taxon>Helicotheca</taxon>
    </lineage>
</organism>
<dbReference type="GO" id="GO:0071356">
    <property type="term" value="P:cellular response to tumor necrosis factor"/>
    <property type="evidence" value="ECO:0007669"/>
    <property type="project" value="TreeGrafter"/>
</dbReference>
<protein>
    <submittedName>
        <fullName evidence="3">Uncharacterized protein</fullName>
    </submittedName>
</protein>
<evidence type="ECO:0000256" key="2">
    <source>
        <dbReference type="ARBA" id="ARBA00023043"/>
    </source>
</evidence>
<name>A0A7S2E2L5_9STRA</name>
<dbReference type="InterPro" id="IPR051070">
    <property type="entry name" value="NF-kappa-B_inhibitor"/>
</dbReference>
<accession>A0A7S2E2L5</accession>
<dbReference type="EMBL" id="HBGV01001603">
    <property type="protein sequence ID" value="CAD9469565.1"/>
    <property type="molecule type" value="Transcribed_RNA"/>
</dbReference>
<dbReference type="AlphaFoldDB" id="A0A7S2E2L5"/>
<evidence type="ECO:0000313" key="3">
    <source>
        <dbReference type="EMBL" id="CAD9469565.1"/>
    </source>
</evidence>
<dbReference type="GO" id="GO:0051059">
    <property type="term" value="F:NF-kappaB binding"/>
    <property type="evidence" value="ECO:0007669"/>
    <property type="project" value="TreeGrafter"/>
</dbReference>
<sequence length="309" mass="34690">MILPLPPQLTKKKINPQKRYVYVAMPSRTASLRSLFSSSRESPSHKHDIVRLIEKRKWKKLRQLLHQPNNDASPPTAAEVLSSFPEDALQQTALHFLCTRNPPLDIVQSFIEVVPQYTFELDIQDQTPLHTATSFGANLDVIEYLIYIHPEAASAKDVDGKTPLILACESIETLDCDEFIYSMPKGWSEELIAILVNSSPRTVADEDIAGMSALEYAISNHASSKIVRFLQNACRQEGLRKQRDQQREASRMARRASELQRTVQTSPLSSASFCGIESISAQSIVCGVPFVVFTTQGNEWTRRISALTF</sequence>
<gene>
    <name evidence="3" type="ORF">HTAM1171_LOCUS986</name>
</gene>
<dbReference type="Pfam" id="PF12796">
    <property type="entry name" value="Ank_2"/>
    <property type="match status" value="1"/>
</dbReference>
<dbReference type="PANTHER" id="PTHR46680:SF3">
    <property type="entry name" value="NF-KAPPA-B INHIBITOR CACTUS"/>
    <property type="match status" value="1"/>
</dbReference>
<dbReference type="GO" id="GO:0005829">
    <property type="term" value="C:cytosol"/>
    <property type="evidence" value="ECO:0007669"/>
    <property type="project" value="TreeGrafter"/>
</dbReference>